<dbReference type="HOGENOM" id="CLU_080720_0_0_5"/>
<dbReference type="KEGG" id="hdn:Hden_0337"/>
<reference evidence="5" key="1">
    <citation type="journal article" date="2011" name="J. Bacteriol.">
        <title>Genome sequences of eight morphologically diverse alphaproteobacteria.</title>
        <authorList>
            <consortium name="US DOE Joint Genome Institute"/>
            <person name="Brown P.J."/>
            <person name="Kysela D.T."/>
            <person name="Buechlein A."/>
            <person name="Hemmerich C."/>
            <person name="Brun Y.V."/>
        </authorList>
    </citation>
    <scope>NUCLEOTIDE SEQUENCE [LARGE SCALE GENOMIC DNA]</scope>
    <source>
        <strain evidence="5">ATCC 51888 / DSM 1869 / NCIB 11706 / TK 0415</strain>
    </source>
</reference>
<feature type="domain" description="Solute-binding protein family 3/N-terminal" evidence="3">
    <location>
        <begin position="41"/>
        <end position="280"/>
    </location>
</feature>
<dbReference type="Pfam" id="PF00497">
    <property type="entry name" value="SBP_bac_3"/>
    <property type="match status" value="1"/>
</dbReference>
<evidence type="ECO:0000259" key="3">
    <source>
        <dbReference type="SMART" id="SM00062"/>
    </source>
</evidence>
<organism evidence="4 5">
    <name type="scientific">Hyphomicrobium denitrificans (strain ATCC 51888 / DSM 1869 / NCIMB 11706 / TK 0415)</name>
    <dbReference type="NCBI Taxonomy" id="582899"/>
    <lineage>
        <taxon>Bacteria</taxon>
        <taxon>Pseudomonadati</taxon>
        <taxon>Pseudomonadota</taxon>
        <taxon>Alphaproteobacteria</taxon>
        <taxon>Hyphomicrobiales</taxon>
        <taxon>Hyphomicrobiaceae</taxon>
        <taxon>Hyphomicrobium</taxon>
    </lineage>
</organism>
<gene>
    <name evidence="4" type="ordered locus">Hden_0337</name>
</gene>
<sequence precursor="true">MPANSTFRSAIRLACALGLAIGMLTGGAAARPLDEVVGSGILRVIAYLDNAPFSWDDNGTPRGIDVDIAGAVAGELGVKPEVVLRMPGEKGDDDLRVNVWKGPLTGGGVGDLMMHVPIDREFAARNPEAVLGNPYFQERIALAIDSDRTGSDPSFDIFKKIKIGVQLGTVSDYFLMRYDDGALIDNIVHHVRAEDGAKEFKSKDIAALMGQRARIEALLHDIGVKPRIAEPKMDGIVRDQWVVGMAWKENSRDLGYAVQAALDKLKANGKLAEIFRSYGVTYIEPPIDDGVSNQQN</sequence>
<feature type="signal peptide" evidence="2">
    <location>
        <begin position="1"/>
        <end position="30"/>
    </location>
</feature>
<dbReference type="PANTHER" id="PTHR35936">
    <property type="entry name" value="MEMBRANE-BOUND LYTIC MUREIN TRANSGLYCOSYLASE F"/>
    <property type="match status" value="1"/>
</dbReference>
<dbReference type="InterPro" id="IPR001638">
    <property type="entry name" value="Solute-binding_3/MltF_N"/>
</dbReference>
<dbReference type="AlphaFoldDB" id="D8JRD3"/>
<protein>
    <submittedName>
        <fullName evidence="4">Extracellular solute-binding protein family 3</fullName>
    </submittedName>
</protein>
<name>D8JRD3_HYPDA</name>
<dbReference type="PANTHER" id="PTHR35936:SF17">
    <property type="entry name" value="ARGININE-BINDING EXTRACELLULAR PROTEIN ARTP"/>
    <property type="match status" value="1"/>
</dbReference>
<evidence type="ECO:0000256" key="1">
    <source>
        <dbReference type="ARBA" id="ARBA00022729"/>
    </source>
</evidence>
<evidence type="ECO:0000313" key="4">
    <source>
        <dbReference type="EMBL" id="ADJ22162.1"/>
    </source>
</evidence>
<proteinExistence type="predicted"/>
<dbReference type="STRING" id="582899.Hden_0337"/>
<dbReference type="SMART" id="SM00062">
    <property type="entry name" value="PBPb"/>
    <property type="match status" value="1"/>
</dbReference>
<feature type="chain" id="PRO_5003116394" evidence="2">
    <location>
        <begin position="31"/>
        <end position="296"/>
    </location>
</feature>
<dbReference type="Proteomes" id="UP000002033">
    <property type="component" value="Chromosome"/>
</dbReference>
<dbReference type="SUPFAM" id="SSF53850">
    <property type="entry name" value="Periplasmic binding protein-like II"/>
    <property type="match status" value="1"/>
</dbReference>
<evidence type="ECO:0000256" key="2">
    <source>
        <dbReference type="SAM" id="SignalP"/>
    </source>
</evidence>
<dbReference type="EMBL" id="CP002083">
    <property type="protein sequence ID" value="ADJ22162.1"/>
    <property type="molecule type" value="Genomic_DNA"/>
</dbReference>
<dbReference type="eggNOG" id="COG0834">
    <property type="taxonomic scope" value="Bacteria"/>
</dbReference>
<keyword evidence="5" id="KW-1185">Reference proteome</keyword>
<dbReference type="Gene3D" id="3.40.190.10">
    <property type="entry name" value="Periplasmic binding protein-like II"/>
    <property type="match status" value="3"/>
</dbReference>
<accession>D8JRD3</accession>
<evidence type="ECO:0000313" key="5">
    <source>
        <dbReference type="Proteomes" id="UP000002033"/>
    </source>
</evidence>
<keyword evidence="1 2" id="KW-0732">Signal</keyword>